<keyword evidence="1" id="KW-0479">Metal-binding</keyword>
<dbReference type="OrthoDB" id="5315052at2759"/>
<name>A0A0F4ZDM0_9PEZI</name>
<dbReference type="AlphaFoldDB" id="A0A0F4ZDM0"/>
<feature type="compositionally biased region" description="Basic and acidic residues" evidence="2">
    <location>
        <begin position="247"/>
        <end position="265"/>
    </location>
</feature>
<feature type="domain" description="C2H2-type" evidence="3">
    <location>
        <begin position="848"/>
        <end position="875"/>
    </location>
</feature>
<evidence type="ECO:0000313" key="4">
    <source>
        <dbReference type="EMBL" id="KKA28684.1"/>
    </source>
</evidence>
<keyword evidence="1" id="KW-0862">Zinc</keyword>
<evidence type="ECO:0000259" key="3">
    <source>
        <dbReference type="PROSITE" id="PS50157"/>
    </source>
</evidence>
<evidence type="ECO:0000256" key="1">
    <source>
        <dbReference type="PROSITE-ProRule" id="PRU00042"/>
    </source>
</evidence>
<dbReference type="GO" id="GO:0008270">
    <property type="term" value="F:zinc ion binding"/>
    <property type="evidence" value="ECO:0007669"/>
    <property type="project" value="UniProtKB-KW"/>
</dbReference>
<dbReference type="PANTHER" id="PTHR35391:SF3">
    <property type="entry name" value="FINGER DOMAIN PROTEIN, PUTATIVE (AFU_ORTHOLOGUE AFUA_8G04300)-RELATED"/>
    <property type="match status" value="1"/>
</dbReference>
<protein>
    <recommendedName>
        <fullName evidence="3">C2H2-type domain-containing protein</fullName>
    </recommendedName>
</protein>
<feature type="region of interest" description="Disordered" evidence="2">
    <location>
        <begin position="115"/>
        <end position="151"/>
    </location>
</feature>
<dbReference type="Proteomes" id="UP000033483">
    <property type="component" value="Unassembled WGS sequence"/>
</dbReference>
<dbReference type="PROSITE" id="PS00028">
    <property type="entry name" value="ZINC_FINGER_C2H2_1"/>
    <property type="match status" value="2"/>
</dbReference>
<feature type="compositionally biased region" description="Acidic residues" evidence="2">
    <location>
        <begin position="582"/>
        <end position="593"/>
    </location>
</feature>
<gene>
    <name evidence="4" type="ORF">TD95_003083</name>
</gene>
<dbReference type="Pfam" id="PF26082">
    <property type="entry name" value="zf-C2H2_AcuF"/>
    <property type="match status" value="1"/>
</dbReference>
<dbReference type="PANTHER" id="PTHR35391">
    <property type="entry name" value="C2H2-TYPE DOMAIN-CONTAINING PROTEIN-RELATED"/>
    <property type="match status" value="1"/>
</dbReference>
<comment type="caution">
    <text evidence="4">The sequence shown here is derived from an EMBL/GenBank/DDBJ whole genome shotgun (WGS) entry which is preliminary data.</text>
</comment>
<accession>A0A0F4ZDM0</accession>
<keyword evidence="5" id="KW-1185">Reference proteome</keyword>
<dbReference type="PROSITE" id="PS50157">
    <property type="entry name" value="ZINC_FINGER_C2H2_2"/>
    <property type="match status" value="1"/>
</dbReference>
<dbReference type="InterPro" id="IPR013087">
    <property type="entry name" value="Znf_C2H2_type"/>
</dbReference>
<proteinExistence type="predicted"/>
<dbReference type="EMBL" id="LAEV01001196">
    <property type="protein sequence ID" value="KKA28684.1"/>
    <property type="molecule type" value="Genomic_DNA"/>
</dbReference>
<feature type="region of interest" description="Disordered" evidence="2">
    <location>
        <begin position="812"/>
        <end position="831"/>
    </location>
</feature>
<keyword evidence="1" id="KW-0863">Zinc-finger</keyword>
<feature type="region of interest" description="Disordered" evidence="2">
    <location>
        <begin position="226"/>
        <end position="283"/>
    </location>
</feature>
<evidence type="ECO:0000256" key="2">
    <source>
        <dbReference type="SAM" id="MobiDB-lite"/>
    </source>
</evidence>
<dbReference type="SMART" id="SM00355">
    <property type="entry name" value="ZnF_C2H2"/>
    <property type="match status" value="3"/>
</dbReference>
<organism evidence="4 5">
    <name type="scientific">Thielaviopsis punctulata</name>
    <dbReference type="NCBI Taxonomy" id="72032"/>
    <lineage>
        <taxon>Eukaryota</taxon>
        <taxon>Fungi</taxon>
        <taxon>Dikarya</taxon>
        <taxon>Ascomycota</taxon>
        <taxon>Pezizomycotina</taxon>
        <taxon>Sordariomycetes</taxon>
        <taxon>Hypocreomycetidae</taxon>
        <taxon>Microascales</taxon>
        <taxon>Ceratocystidaceae</taxon>
        <taxon>Thielaviopsis</taxon>
    </lineage>
</organism>
<feature type="compositionally biased region" description="Polar residues" evidence="2">
    <location>
        <begin position="552"/>
        <end position="570"/>
    </location>
</feature>
<sequence length="1117" mass="123187">MQLPNDQLLGYEPDTEYINALNDHDFAFQFTNVNNATGPDFPSFIKENENSASQTPESYADDALPLTPFSGRNVGHSHVDAMTTTPECTETRGRSLISTTVPTAIQQSKAHFDCSIKQRNVPQSATGSGSASGTTSGRSSEVSLSASVQQSSVPTVQSPRLVFFHVDDDENGDASVKNPQLLGAYHAGPAPSIASDMATCHDDASAIYVPSRDASQTRMGSSVRYHGIAPPDRTSHEIESANHQARKRDIEERKKQVDSWLKRNSADPNSEIESKAPEDYNPDEPFEEIPMGNMTENKYLPDQIYVNSRPEDMDQADVDIIRKRFPWDDGPRFHAIESPENNQRSQPESSQAAIALYAQRFMTDNQSLVSVAATTGTFRRRSFPDSDDLADPDAEVVNGSIFKRLSLRDKTSRGHVRSKSGVIFQNLSNLIRTPSIGGGTKRARSRARDEESSSGQNTPIETENRPSPPSQNHSSLSVNTKRQLGVTHMVASVGSSVASIGSSRARHGSISGMPSPKMGLFRLRSRSKSDAGRAASPNLAGLLKQHGGMPGTNLTVPNMRSSSEVTSPSNHGPAAAKKHDESSDEDEADDEDMSSSLGEEIVIQANHSGFQEHIRKLNPDILPANDFLVSRIAQHQVIRYKNLLNTRKRHIQAGSPCNNGAHFCAHVNGNATLLDAKGKPRVLDSNTAGDEEDLFPAESTLTEKSFPDGIPAPPTKSLPAQFECRLCFQVKKFIKPSDWTKHVQEDIQPFTCTWDRCHDSKPFKRKADWVRHENEGHRHLEWWTCDVPDCNHTCYRRDNFLQHLVREHKCAEPKTKTKGQSKRDTAADPTTERVARCHVNTTKTPESEPCRFCGKTFPSWKKLTVHMAKHMEKISFPVIGLAAKFKLSEDTLISPVQDQPRPFPDLTQEEITASFHNLNYPISNDRILFPSQPPTSLNVPLFAYSVNNMNSQFPPAGQPVHMGYGQGGVSPSPLMTNLTPSTLSINTMSSPNQMFIMGQQATTQMSMHSSPAQNTIHSINTTPQIPIHSSPAQNIMHTINNTSPISTFGHSLMAPQSFEIPTSMENFGDSVVIHDNVNTGYLEQQPLYFDPIADISGNMYGSNMASQNQGQNPNQFY</sequence>
<dbReference type="InterPro" id="IPR058925">
    <property type="entry name" value="zf-C2H2_AcuF"/>
</dbReference>
<feature type="region of interest" description="Disordered" evidence="2">
    <location>
        <begin position="433"/>
        <end position="478"/>
    </location>
</feature>
<reference evidence="4 5" key="1">
    <citation type="submission" date="2015-03" db="EMBL/GenBank/DDBJ databases">
        <authorList>
            <person name="Radwan O."/>
            <person name="Al-Naeli F.A."/>
            <person name="Rendon G.A."/>
            <person name="Fields C."/>
        </authorList>
    </citation>
    <scope>NUCLEOTIDE SEQUENCE [LARGE SCALE GENOMIC DNA]</scope>
    <source>
        <strain evidence="4">CR-DP1</strain>
    </source>
</reference>
<feature type="compositionally biased region" description="Low complexity" evidence="2">
    <location>
        <begin position="124"/>
        <end position="151"/>
    </location>
</feature>
<evidence type="ECO:0000313" key="5">
    <source>
        <dbReference type="Proteomes" id="UP000033483"/>
    </source>
</evidence>
<feature type="region of interest" description="Disordered" evidence="2">
    <location>
        <begin position="541"/>
        <end position="595"/>
    </location>
</feature>